<dbReference type="NCBIfam" id="TIGR01391">
    <property type="entry name" value="dnaG"/>
    <property type="match status" value="1"/>
</dbReference>
<organism evidence="17 18">
    <name type="scientific">Paenibacillus algorifonticola</name>
    <dbReference type="NCBI Taxonomy" id="684063"/>
    <lineage>
        <taxon>Bacteria</taxon>
        <taxon>Bacillati</taxon>
        <taxon>Bacillota</taxon>
        <taxon>Bacilli</taxon>
        <taxon>Bacillales</taxon>
        <taxon>Paenibacillaceae</taxon>
        <taxon>Paenibacillus</taxon>
    </lineage>
</organism>
<keyword evidence="9" id="KW-0460">Magnesium</keyword>
<evidence type="ECO:0000256" key="3">
    <source>
        <dbReference type="ARBA" id="ARBA00022679"/>
    </source>
</evidence>
<dbReference type="FunFam" id="3.90.980.10:FF:000001">
    <property type="entry name" value="DNA primase"/>
    <property type="match status" value="1"/>
</dbReference>
<evidence type="ECO:0000256" key="13">
    <source>
        <dbReference type="PIRNR" id="PIRNR002811"/>
    </source>
</evidence>
<comment type="cofactor">
    <cofactor evidence="12 13 14">
        <name>Zn(2+)</name>
        <dbReference type="ChEBI" id="CHEBI:29105"/>
    </cofactor>
    <text evidence="12 13 14">Binds 1 zinc ion per monomer.</text>
</comment>
<dbReference type="Pfam" id="PF01807">
    <property type="entry name" value="Zn_ribbon_DnaG"/>
    <property type="match status" value="1"/>
</dbReference>
<keyword evidence="2 12" id="KW-0639">Primosome</keyword>
<dbReference type="GO" id="GO:0008270">
    <property type="term" value="F:zinc ion binding"/>
    <property type="evidence" value="ECO:0007669"/>
    <property type="project" value="UniProtKB-UniRule"/>
</dbReference>
<dbReference type="InterPro" id="IPR019475">
    <property type="entry name" value="DNA_primase_DnaB-bd"/>
</dbReference>
<dbReference type="EMBL" id="FONN01000002">
    <property type="protein sequence ID" value="SFE35603.1"/>
    <property type="molecule type" value="Genomic_DNA"/>
</dbReference>
<comment type="function">
    <text evidence="12 13">RNA polymerase that catalyzes the synthesis of short RNA molecules used as primers for DNA polymerase during DNA replication.</text>
</comment>
<dbReference type="SUPFAM" id="SSF56731">
    <property type="entry name" value="DNA primase core"/>
    <property type="match status" value="1"/>
</dbReference>
<evidence type="ECO:0000256" key="1">
    <source>
        <dbReference type="ARBA" id="ARBA00022478"/>
    </source>
</evidence>
<dbReference type="Proteomes" id="UP000183410">
    <property type="component" value="Unassembled WGS sequence"/>
</dbReference>
<evidence type="ECO:0000256" key="6">
    <source>
        <dbReference type="ARBA" id="ARBA00022723"/>
    </source>
</evidence>
<dbReference type="Gene3D" id="3.40.1360.10">
    <property type="match status" value="1"/>
</dbReference>
<dbReference type="InterPro" id="IPR006171">
    <property type="entry name" value="TOPRIM_dom"/>
</dbReference>
<sequence length="611" mass="69046">MTYGNKIPEEVIDAVRRHYDIVETVGKYVHLTKHGKYMKGLCPFHSEKTPSFTVTPELQIFHCYGCGKTGHVIRFVEEIEGYSFPEAVRVLAEEAGMPVTWTGAEGGQREEVDLDRLAIIEAHQLTAKLYNYLLNNTQHGKIAKDYLLDRGLREKQIDHFMIGYAPDQWDTLNRFLTARNFDPVLMEKGGLLSAKNDGSGHVDRFRSRIMFPIWDRDGKVIAFGGRVIGDGGPKYLNSPETMLFTKSRVFYNLHHARPAIRKSKQVVLFEGYMDVIKSWSAGVNNGVATMGTALTEEHCAMLGRQAEEIILCYDGDDAGQAAALKSIPMLEKAKLRVRVSILPKGKDPDEYIEEYGPDTFLREAIDGAATTTKFKLIYSRKNHILLTEEGRKNYLLEAAGIVADLDSAIEREVYLQELSREFNFPLDVLKQDCQAKVLELQKKKPQGDNNDNSWNNGRNENRRSSGPPSLLPAYIKAERRLLHVMMRDREAALAVHDRLGEAFNVEDHAALAAYLYAFYAQDHDPDVGRFIGSLQDERLERAAAAISMMEDVPFDEDILAADIEDISKVPAFRELELKKEEAVQAERAGDYMLAAQMHTEINALERQLKGR</sequence>
<reference evidence="18" key="1">
    <citation type="submission" date="2016-10" db="EMBL/GenBank/DDBJ databases">
        <authorList>
            <person name="Varghese N."/>
            <person name="Submissions S."/>
        </authorList>
    </citation>
    <scope>NUCLEOTIDE SEQUENCE [LARGE SCALE GENOMIC DNA]</scope>
    <source>
        <strain evidence="18">CGMCC 1.10223</strain>
    </source>
</reference>
<dbReference type="PROSITE" id="PS50880">
    <property type="entry name" value="TOPRIM"/>
    <property type="match status" value="1"/>
</dbReference>
<gene>
    <name evidence="12" type="primary">dnaG</name>
    <name evidence="17" type="ORF">SAMN04487969_102105</name>
</gene>
<dbReference type="Pfam" id="PF08275">
    <property type="entry name" value="DNAG_N"/>
    <property type="match status" value="1"/>
</dbReference>
<dbReference type="InterPro" id="IPR037068">
    <property type="entry name" value="DNA_primase_core_N_sf"/>
</dbReference>
<comment type="catalytic activity">
    <reaction evidence="12">
        <text>ssDNA + n NTP = ssDNA/pppN(pN)n-1 hybrid + (n-1) diphosphate.</text>
        <dbReference type="EC" id="2.7.7.101"/>
    </reaction>
</comment>
<dbReference type="SUPFAM" id="SSF57783">
    <property type="entry name" value="Zinc beta-ribbon"/>
    <property type="match status" value="1"/>
</dbReference>
<dbReference type="EC" id="2.7.7.101" evidence="12"/>
<evidence type="ECO:0000256" key="2">
    <source>
        <dbReference type="ARBA" id="ARBA00022515"/>
    </source>
</evidence>
<dbReference type="PIRSF" id="PIRSF002811">
    <property type="entry name" value="DnaG"/>
    <property type="match status" value="1"/>
</dbReference>
<feature type="domain" description="Toprim" evidence="16">
    <location>
        <begin position="264"/>
        <end position="343"/>
    </location>
</feature>
<proteinExistence type="inferred from homology"/>
<dbReference type="GO" id="GO:1990077">
    <property type="term" value="C:primosome complex"/>
    <property type="evidence" value="ECO:0007669"/>
    <property type="project" value="UniProtKB-KW"/>
</dbReference>
<evidence type="ECO:0000313" key="18">
    <source>
        <dbReference type="Proteomes" id="UP000183410"/>
    </source>
</evidence>
<dbReference type="RefSeq" id="WP_046229899.1">
    <property type="nucleotide sequence ID" value="NZ_FONN01000002.1"/>
</dbReference>
<comment type="similarity">
    <text evidence="12 13">Belongs to the DnaG primase family.</text>
</comment>
<dbReference type="PANTHER" id="PTHR30313:SF2">
    <property type="entry name" value="DNA PRIMASE"/>
    <property type="match status" value="1"/>
</dbReference>
<dbReference type="InterPro" id="IPR006295">
    <property type="entry name" value="DNA_primase_DnaG"/>
</dbReference>
<keyword evidence="6 12" id="KW-0479">Metal-binding</keyword>
<feature type="region of interest" description="Disordered" evidence="15">
    <location>
        <begin position="440"/>
        <end position="470"/>
    </location>
</feature>
<comment type="domain">
    <text evidence="12">Contains an N-terminal zinc-binding domain, a central core domain that contains the primase activity, and a C-terminal DnaB-binding domain.</text>
</comment>
<dbReference type="InterPro" id="IPR036977">
    <property type="entry name" value="DNA_primase_Znf_CHC2"/>
</dbReference>
<evidence type="ECO:0000256" key="10">
    <source>
        <dbReference type="ARBA" id="ARBA00023125"/>
    </source>
</evidence>
<dbReference type="GO" id="GO:0003899">
    <property type="term" value="F:DNA-directed RNA polymerase activity"/>
    <property type="evidence" value="ECO:0007669"/>
    <property type="project" value="UniProtKB-UniRule"/>
</dbReference>
<comment type="subunit">
    <text evidence="12">Monomer. Interacts with DnaB.</text>
</comment>
<dbReference type="InterPro" id="IPR002694">
    <property type="entry name" value="Znf_CHC2"/>
</dbReference>
<dbReference type="Gene3D" id="3.90.580.10">
    <property type="entry name" value="Zinc finger, CHC2-type domain"/>
    <property type="match status" value="1"/>
</dbReference>
<keyword evidence="5 12" id="KW-0235">DNA replication</keyword>
<keyword evidence="11 12" id="KW-0804">Transcription</keyword>
<dbReference type="Pfam" id="PF10410">
    <property type="entry name" value="DnaB_bind"/>
    <property type="match status" value="1"/>
</dbReference>
<evidence type="ECO:0000256" key="5">
    <source>
        <dbReference type="ARBA" id="ARBA00022705"/>
    </source>
</evidence>
<keyword evidence="10 12" id="KW-0238">DNA-binding</keyword>
<evidence type="ECO:0000256" key="7">
    <source>
        <dbReference type="ARBA" id="ARBA00022771"/>
    </source>
</evidence>
<dbReference type="InterPro" id="IPR030846">
    <property type="entry name" value="DnaG_bac"/>
</dbReference>
<dbReference type="InterPro" id="IPR034151">
    <property type="entry name" value="TOPRIM_DnaG_bac"/>
</dbReference>
<dbReference type="InterPro" id="IPR016136">
    <property type="entry name" value="DNA_helicase_N/primase_C"/>
</dbReference>
<dbReference type="Pfam" id="PF13155">
    <property type="entry name" value="Toprim_2"/>
    <property type="match status" value="1"/>
</dbReference>
<feature type="compositionally biased region" description="Low complexity" evidence="15">
    <location>
        <begin position="447"/>
        <end position="458"/>
    </location>
</feature>
<dbReference type="AlphaFoldDB" id="A0A1I1ZY26"/>
<evidence type="ECO:0000256" key="12">
    <source>
        <dbReference type="HAMAP-Rule" id="MF_00974"/>
    </source>
</evidence>
<dbReference type="GO" id="GO:0000428">
    <property type="term" value="C:DNA-directed RNA polymerase complex"/>
    <property type="evidence" value="ECO:0007669"/>
    <property type="project" value="UniProtKB-KW"/>
</dbReference>
<dbReference type="FunFam" id="3.90.580.10:FF:000001">
    <property type="entry name" value="DNA primase"/>
    <property type="match status" value="1"/>
</dbReference>
<dbReference type="SMART" id="SM00400">
    <property type="entry name" value="ZnF_CHCC"/>
    <property type="match status" value="1"/>
</dbReference>
<dbReference type="InterPro" id="IPR050219">
    <property type="entry name" value="DnaG_primase"/>
</dbReference>
<name>A0A1I1ZY26_9BACL</name>
<dbReference type="GO" id="GO:0003677">
    <property type="term" value="F:DNA binding"/>
    <property type="evidence" value="ECO:0007669"/>
    <property type="project" value="UniProtKB-KW"/>
</dbReference>
<keyword evidence="8 12" id="KW-0862">Zinc</keyword>
<dbReference type="Gene3D" id="3.90.980.10">
    <property type="entry name" value="DNA primase, catalytic core, N-terminal domain"/>
    <property type="match status" value="1"/>
</dbReference>
<evidence type="ECO:0000256" key="9">
    <source>
        <dbReference type="ARBA" id="ARBA00022842"/>
    </source>
</evidence>
<feature type="zinc finger region" description="CHC2-type" evidence="12 14">
    <location>
        <begin position="42"/>
        <end position="66"/>
    </location>
</feature>
<keyword evidence="18" id="KW-1185">Reference proteome</keyword>
<keyword evidence="1 12" id="KW-0240">DNA-directed RNA polymerase</keyword>
<dbReference type="HAMAP" id="MF_00974">
    <property type="entry name" value="DNA_primase_DnaG"/>
    <property type="match status" value="1"/>
</dbReference>
<dbReference type="Gene3D" id="1.10.860.10">
    <property type="entry name" value="DNAb Helicase, Chain A"/>
    <property type="match status" value="1"/>
</dbReference>
<evidence type="ECO:0000256" key="11">
    <source>
        <dbReference type="ARBA" id="ARBA00023163"/>
    </source>
</evidence>
<dbReference type="Gene3D" id="6.10.140.360">
    <property type="match status" value="1"/>
</dbReference>
<protein>
    <recommendedName>
        <fullName evidence="12 13">DNA primase</fullName>
        <ecNumber evidence="12">2.7.7.101</ecNumber>
    </recommendedName>
</protein>
<dbReference type="OrthoDB" id="9803773at2"/>
<evidence type="ECO:0000256" key="14">
    <source>
        <dbReference type="PIRSR" id="PIRSR002811-1"/>
    </source>
</evidence>
<keyword evidence="7 12" id="KW-0863">Zinc-finger</keyword>
<keyword evidence="3 12" id="KW-0808">Transferase</keyword>
<dbReference type="SMART" id="SM00493">
    <property type="entry name" value="TOPRIM"/>
    <property type="match status" value="1"/>
</dbReference>
<dbReference type="InterPro" id="IPR013264">
    <property type="entry name" value="DNAG_N"/>
</dbReference>
<dbReference type="PANTHER" id="PTHR30313">
    <property type="entry name" value="DNA PRIMASE"/>
    <property type="match status" value="1"/>
</dbReference>
<evidence type="ECO:0000259" key="16">
    <source>
        <dbReference type="PROSITE" id="PS50880"/>
    </source>
</evidence>
<dbReference type="CDD" id="cd03364">
    <property type="entry name" value="TOPRIM_DnaG_primases"/>
    <property type="match status" value="1"/>
</dbReference>
<evidence type="ECO:0000256" key="4">
    <source>
        <dbReference type="ARBA" id="ARBA00022695"/>
    </source>
</evidence>
<evidence type="ECO:0000256" key="8">
    <source>
        <dbReference type="ARBA" id="ARBA00022833"/>
    </source>
</evidence>
<accession>A0A1I1ZY26</accession>
<dbReference type="GO" id="GO:0006269">
    <property type="term" value="P:DNA replication, synthesis of primer"/>
    <property type="evidence" value="ECO:0007669"/>
    <property type="project" value="UniProtKB-UniRule"/>
</dbReference>
<evidence type="ECO:0000256" key="15">
    <source>
        <dbReference type="SAM" id="MobiDB-lite"/>
    </source>
</evidence>
<keyword evidence="4 12" id="KW-0548">Nucleotidyltransferase</keyword>
<evidence type="ECO:0000313" key="17">
    <source>
        <dbReference type="EMBL" id="SFE35603.1"/>
    </source>
</evidence>
<dbReference type="GO" id="GO:0005737">
    <property type="term" value="C:cytoplasm"/>
    <property type="evidence" value="ECO:0007669"/>
    <property type="project" value="TreeGrafter"/>
</dbReference>